<name>A0A3D6BUT1_9FLAO</name>
<sequence>MARGLSTAVKNELATQNINPVLLVKLNFSTPVYLTNCSFNLVSSISGSSQTYIANGHLRGITNVSESNKPTKNSLALSLSGVDQTYISIALNENIINKDVEIYRGFLDSNNALISDPFLLFYGTIDDFKISDTTTTAGIVLTITSHWGQFEKQSGRTTSSNSQQRFFSSDKGMEFAAITVQDLKWGRT</sequence>
<proteinExistence type="predicted"/>
<reference evidence="1 2" key="1">
    <citation type="journal article" date="2018" name="Nat. Biotechnol.">
        <title>A standardized bacterial taxonomy based on genome phylogeny substantially revises the tree of life.</title>
        <authorList>
            <person name="Parks D.H."/>
            <person name="Chuvochina M."/>
            <person name="Waite D.W."/>
            <person name="Rinke C."/>
            <person name="Skarshewski A."/>
            <person name="Chaumeil P.A."/>
            <person name="Hugenholtz P."/>
        </authorList>
    </citation>
    <scope>NUCLEOTIDE SEQUENCE [LARGE SCALE GENOMIC DNA]</scope>
    <source>
        <strain evidence="1">UBA10227</strain>
    </source>
</reference>
<organism evidence="1 2">
    <name type="scientific">Xanthomarina gelatinilytica</name>
    <dbReference type="NCBI Taxonomy" id="1137281"/>
    <lineage>
        <taxon>Bacteria</taxon>
        <taxon>Pseudomonadati</taxon>
        <taxon>Bacteroidota</taxon>
        <taxon>Flavobacteriia</taxon>
        <taxon>Flavobacteriales</taxon>
        <taxon>Flavobacteriaceae</taxon>
        <taxon>Xanthomarina</taxon>
    </lineage>
</organism>
<evidence type="ECO:0000313" key="2">
    <source>
        <dbReference type="Proteomes" id="UP000263268"/>
    </source>
</evidence>
<dbReference type="EMBL" id="DPRK01000208">
    <property type="protein sequence ID" value="HCY82447.1"/>
    <property type="molecule type" value="Genomic_DNA"/>
</dbReference>
<accession>A0A3D6BUT1</accession>
<comment type="caution">
    <text evidence="1">The sequence shown here is derived from an EMBL/GenBank/DDBJ whole genome shotgun (WGS) entry which is preliminary data.</text>
</comment>
<dbReference type="Proteomes" id="UP000263268">
    <property type="component" value="Unassembled WGS sequence"/>
</dbReference>
<protein>
    <submittedName>
        <fullName evidence="1">Uncharacterized protein</fullName>
    </submittedName>
</protein>
<gene>
    <name evidence="1" type="ORF">DHV22_13030</name>
</gene>
<evidence type="ECO:0000313" key="1">
    <source>
        <dbReference type="EMBL" id="HCY82447.1"/>
    </source>
</evidence>
<dbReference type="AlphaFoldDB" id="A0A3D6BUT1"/>